<accession>A0ABD3LTI9</accession>
<dbReference type="EMBL" id="JBJKBG010000001">
    <property type="protein sequence ID" value="KAL3755088.1"/>
    <property type="molecule type" value="Genomic_DNA"/>
</dbReference>
<protein>
    <submittedName>
        <fullName evidence="1">Uncharacterized protein</fullName>
    </submittedName>
</protein>
<sequence length="102" mass="10014">MAQPAVSSSLPPFASSSPSQLFASLGNSVASLFGAPAPSSSASPGLSMFVMCAPVPRAWSRLVGLCLCLELSRASVNGIVAEGGEVVEDGGDGGGQEEGAMG</sequence>
<proteinExistence type="predicted"/>
<name>A0ABD3LTI9_EUCGL</name>
<keyword evidence="2" id="KW-1185">Reference proteome</keyword>
<dbReference type="AlphaFoldDB" id="A0ABD3LTI9"/>
<evidence type="ECO:0000313" key="2">
    <source>
        <dbReference type="Proteomes" id="UP001634007"/>
    </source>
</evidence>
<dbReference type="Proteomes" id="UP001634007">
    <property type="component" value="Unassembled WGS sequence"/>
</dbReference>
<comment type="caution">
    <text evidence="1">The sequence shown here is derived from an EMBL/GenBank/DDBJ whole genome shotgun (WGS) entry which is preliminary data.</text>
</comment>
<evidence type="ECO:0000313" key="1">
    <source>
        <dbReference type="EMBL" id="KAL3755088.1"/>
    </source>
</evidence>
<gene>
    <name evidence="1" type="ORF">ACJRO7_002196</name>
</gene>
<organism evidence="1 2">
    <name type="scientific">Eucalyptus globulus</name>
    <name type="common">Tasmanian blue gum</name>
    <dbReference type="NCBI Taxonomy" id="34317"/>
    <lineage>
        <taxon>Eukaryota</taxon>
        <taxon>Viridiplantae</taxon>
        <taxon>Streptophyta</taxon>
        <taxon>Embryophyta</taxon>
        <taxon>Tracheophyta</taxon>
        <taxon>Spermatophyta</taxon>
        <taxon>Magnoliopsida</taxon>
        <taxon>eudicotyledons</taxon>
        <taxon>Gunneridae</taxon>
        <taxon>Pentapetalae</taxon>
        <taxon>rosids</taxon>
        <taxon>malvids</taxon>
        <taxon>Myrtales</taxon>
        <taxon>Myrtaceae</taxon>
        <taxon>Myrtoideae</taxon>
        <taxon>Eucalypteae</taxon>
        <taxon>Eucalyptus</taxon>
    </lineage>
</organism>
<reference evidence="1 2" key="1">
    <citation type="submission" date="2024-11" db="EMBL/GenBank/DDBJ databases">
        <title>Chromosome-level genome assembly of Eucalyptus globulus Labill. provides insights into its genome evolution.</title>
        <authorList>
            <person name="Li X."/>
        </authorList>
    </citation>
    <scope>NUCLEOTIDE SEQUENCE [LARGE SCALE GENOMIC DNA]</scope>
    <source>
        <strain evidence="1">CL2024</strain>
        <tissue evidence="1">Fresh tender leaves</tissue>
    </source>
</reference>